<protein>
    <submittedName>
        <fullName evidence="4">Quinoprotein relay system zinc metallohydrolase 1</fullName>
    </submittedName>
</protein>
<comment type="caution">
    <text evidence="4">The sequence shown here is derived from an EMBL/GenBank/DDBJ whole genome shotgun (WGS) entry which is preliminary data.</text>
</comment>
<dbReference type="Proteomes" id="UP001204142">
    <property type="component" value="Unassembled WGS sequence"/>
</dbReference>
<feature type="chain" id="PRO_5045368391" evidence="2">
    <location>
        <begin position="28"/>
        <end position="334"/>
    </location>
</feature>
<reference evidence="4 5" key="1">
    <citation type="submission" date="2022-07" db="EMBL/GenBank/DDBJ databases">
        <authorList>
            <person name="Xamxidin M."/>
            <person name="Wu M."/>
        </authorList>
    </citation>
    <scope>NUCLEOTIDE SEQUENCE [LARGE SCALE GENOMIC DNA]</scope>
    <source>
        <strain evidence="4 5">NBRC 111650</strain>
    </source>
</reference>
<dbReference type="RefSeq" id="WP_256764482.1">
    <property type="nucleotide sequence ID" value="NZ_JANIGO010000003.1"/>
</dbReference>
<dbReference type="SMART" id="SM00849">
    <property type="entry name" value="Lactamase_B"/>
    <property type="match status" value="1"/>
</dbReference>
<dbReference type="InterPro" id="IPR001279">
    <property type="entry name" value="Metallo-B-lactamas"/>
</dbReference>
<comment type="similarity">
    <text evidence="1">Belongs to the metallo-beta-lactamase superfamily. Class-B beta-lactamase family.</text>
</comment>
<keyword evidence="2" id="KW-0732">Signal</keyword>
<dbReference type="NCBIfam" id="TIGR04558">
    <property type="entry name" value="SoxH_rel_PQQ_1"/>
    <property type="match status" value="1"/>
</dbReference>
<dbReference type="PANTHER" id="PTHR42951:SF4">
    <property type="entry name" value="ACYL-COENZYME A THIOESTERASE MBLAC2"/>
    <property type="match status" value="1"/>
</dbReference>
<feature type="signal peptide" evidence="2">
    <location>
        <begin position="1"/>
        <end position="27"/>
    </location>
</feature>
<dbReference type="InterPro" id="IPR036866">
    <property type="entry name" value="RibonucZ/Hydroxyglut_hydro"/>
</dbReference>
<dbReference type="SUPFAM" id="SSF56281">
    <property type="entry name" value="Metallo-hydrolase/oxidoreductase"/>
    <property type="match status" value="1"/>
</dbReference>
<keyword evidence="5" id="KW-1185">Reference proteome</keyword>
<feature type="domain" description="Metallo-beta-lactamase" evidence="3">
    <location>
        <begin position="77"/>
        <end position="259"/>
    </location>
</feature>
<dbReference type="InterPro" id="IPR030811">
    <property type="entry name" value="SoxH-rel_PQQ_1"/>
</dbReference>
<evidence type="ECO:0000256" key="1">
    <source>
        <dbReference type="ARBA" id="ARBA00005250"/>
    </source>
</evidence>
<proteinExistence type="inferred from homology"/>
<dbReference type="CDD" id="cd16282">
    <property type="entry name" value="metallo-hydrolase-like_MBL-fold"/>
    <property type="match status" value="1"/>
</dbReference>
<dbReference type="PANTHER" id="PTHR42951">
    <property type="entry name" value="METALLO-BETA-LACTAMASE DOMAIN-CONTAINING"/>
    <property type="match status" value="1"/>
</dbReference>
<dbReference type="Gene3D" id="3.60.15.10">
    <property type="entry name" value="Ribonuclease Z/Hydroxyacylglutathione hydrolase-like"/>
    <property type="match status" value="1"/>
</dbReference>
<dbReference type="EMBL" id="JANIGO010000003">
    <property type="protein sequence ID" value="MCQ8896667.1"/>
    <property type="molecule type" value="Genomic_DNA"/>
</dbReference>
<evidence type="ECO:0000313" key="5">
    <source>
        <dbReference type="Proteomes" id="UP001204142"/>
    </source>
</evidence>
<organism evidence="4 5">
    <name type="scientific">Limnobacter humi</name>
    <dbReference type="NCBI Taxonomy" id="1778671"/>
    <lineage>
        <taxon>Bacteria</taxon>
        <taxon>Pseudomonadati</taxon>
        <taxon>Pseudomonadota</taxon>
        <taxon>Betaproteobacteria</taxon>
        <taxon>Burkholderiales</taxon>
        <taxon>Burkholderiaceae</taxon>
        <taxon>Limnobacter</taxon>
    </lineage>
</organism>
<gene>
    <name evidence="4" type="ORF">NQT62_09510</name>
</gene>
<dbReference type="InterPro" id="IPR050855">
    <property type="entry name" value="NDM-1-like"/>
</dbReference>
<name>A0ABT1WGL5_9BURK</name>
<dbReference type="Pfam" id="PF00753">
    <property type="entry name" value="Lactamase_B"/>
    <property type="match status" value="1"/>
</dbReference>
<sequence length="334" mass="36526">MSRPALRLAQLAVRVSMIVLPVMNAHAADLPDLPVVAQPRADKARLDYDLKATDLGRGWHLIAGANDDFSQANGCNIINTGFLQTDRGVVVINTGTSRLYGEQQRALIDRVTGGKPVLQVIALNLHPDYFMGNQAYPANTLNATPGTAQGIAAEGKAYEDNLFRLCGDWMKGTQTVIPKPGIQTNGNVEMAGRQLTLLELKGHTASDLVVFDRDSGLMWAGGLVFHNRIVTTPHAQLQPWIESLRVLKDLKPSMVIPSHGPISKGTEAIDQTLDYLTWLDGRLTAAARSGAEINDVMQAGAPERFRRFAAYPAEFYRNVTNLYPAYERAALRNP</sequence>
<evidence type="ECO:0000256" key="2">
    <source>
        <dbReference type="SAM" id="SignalP"/>
    </source>
</evidence>
<accession>A0ABT1WGL5</accession>
<evidence type="ECO:0000313" key="4">
    <source>
        <dbReference type="EMBL" id="MCQ8896667.1"/>
    </source>
</evidence>
<evidence type="ECO:0000259" key="3">
    <source>
        <dbReference type="SMART" id="SM00849"/>
    </source>
</evidence>